<protein>
    <recommendedName>
        <fullName evidence="9">Lipoprotein signal peptidase</fullName>
        <ecNumber evidence="9">3.4.23.36</ecNumber>
    </recommendedName>
    <alternativeName>
        <fullName evidence="9">Prolipoprotein signal peptidase</fullName>
    </alternativeName>
    <alternativeName>
        <fullName evidence="9">Signal peptidase II</fullName>
        <shortName evidence="9">SPase II</shortName>
    </alternativeName>
</protein>
<comment type="similarity">
    <text evidence="1 9 10">Belongs to the peptidase A8 family.</text>
</comment>
<gene>
    <name evidence="9" type="primary">lspA</name>
    <name evidence="12" type="ORF">Asera_50090</name>
</gene>
<dbReference type="GO" id="GO:0004190">
    <property type="term" value="F:aspartic-type endopeptidase activity"/>
    <property type="evidence" value="ECO:0007669"/>
    <property type="project" value="UniProtKB-UniRule"/>
</dbReference>
<feature type="transmembrane region" description="Helical" evidence="9">
    <location>
        <begin position="187"/>
        <end position="207"/>
    </location>
</feature>
<evidence type="ECO:0000256" key="8">
    <source>
        <dbReference type="ARBA" id="ARBA00023136"/>
    </source>
</evidence>
<feature type="region of interest" description="Disordered" evidence="11">
    <location>
        <begin position="214"/>
        <end position="290"/>
    </location>
</feature>
<keyword evidence="5 9" id="KW-0064">Aspartyl protease</keyword>
<feature type="transmembrane region" description="Helical" evidence="9">
    <location>
        <begin position="113"/>
        <end position="132"/>
    </location>
</feature>
<evidence type="ECO:0000256" key="2">
    <source>
        <dbReference type="ARBA" id="ARBA00022475"/>
    </source>
</evidence>
<reference evidence="12" key="1">
    <citation type="submission" date="2020-08" db="EMBL/GenBank/DDBJ databases">
        <title>Whole genome shotgun sequence of Actinocatenispora sera NBRC 101916.</title>
        <authorList>
            <person name="Komaki H."/>
            <person name="Tamura T."/>
        </authorList>
    </citation>
    <scope>NUCLEOTIDE SEQUENCE</scope>
    <source>
        <strain evidence="12">NBRC 101916</strain>
    </source>
</reference>
<accession>A0A810L9B5</accession>
<keyword evidence="2 9" id="KW-1003">Cell membrane</keyword>
<evidence type="ECO:0000256" key="11">
    <source>
        <dbReference type="SAM" id="MobiDB-lite"/>
    </source>
</evidence>
<evidence type="ECO:0000313" key="13">
    <source>
        <dbReference type="Proteomes" id="UP000680750"/>
    </source>
</evidence>
<dbReference type="GO" id="GO:0006508">
    <property type="term" value="P:proteolysis"/>
    <property type="evidence" value="ECO:0007669"/>
    <property type="project" value="UniProtKB-KW"/>
</dbReference>
<comment type="function">
    <text evidence="9">This protein specifically catalyzes the removal of signal peptides from prolipoproteins.</text>
</comment>
<dbReference type="GO" id="GO:0005886">
    <property type="term" value="C:plasma membrane"/>
    <property type="evidence" value="ECO:0007669"/>
    <property type="project" value="UniProtKB-SubCell"/>
</dbReference>
<feature type="compositionally biased region" description="Basic and acidic residues" evidence="11">
    <location>
        <begin position="34"/>
        <end position="46"/>
    </location>
</feature>
<evidence type="ECO:0000256" key="6">
    <source>
        <dbReference type="ARBA" id="ARBA00022801"/>
    </source>
</evidence>
<organism evidence="12 13">
    <name type="scientific">Actinocatenispora sera</name>
    <dbReference type="NCBI Taxonomy" id="390989"/>
    <lineage>
        <taxon>Bacteria</taxon>
        <taxon>Bacillati</taxon>
        <taxon>Actinomycetota</taxon>
        <taxon>Actinomycetes</taxon>
        <taxon>Micromonosporales</taxon>
        <taxon>Micromonosporaceae</taxon>
        <taxon>Actinocatenispora</taxon>
    </lineage>
</organism>
<dbReference type="EMBL" id="AP023354">
    <property type="protein sequence ID" value="BCJ30901.1"/>
    <property type="molecule type" value="Genomic_DNA"/>
</dbReference>
<proteinExistence type="inferred from homology"/>
<comment type="pathway">
    <text evidence="9">Protein modification; lipoprotein biosynthesis (signal peptide cleavage).</text>
</comment>
<keyword evidence="6 9" id="KW-0378">Hydrolase</keyword>
<dbReference type="HAMAP" id="MF_00161">
    <property type="entry name" value="LspA"/>
    <property type="match status" value="1"/>
</dbReference>
<dbReference type="AlphaFoldDB" id="A0A810L9B5"/>
<dbReference type="NCBIfam" id="TIGR00077">
    <property type="entry name" value="lspA"/>
    <property type="match status" value="1"/>
</dbReference>
<feature type="active site" evidence="9">
    <location>
        <position position="173"/>
    </location>
</feature>
<feature type="active site" evidence="9">
    <location>
        <position position="192"/>
    </location>
</feature>
<evidence type="ECO:0000256" key="9">
    <source>
        <dbReference type="HAMAP-Rule" id="MF_00161"/>
    </source>
</evidence>
<evidence type="ECO:0000313" key="12">
    <source>
        <dbReference type="EMBL" id="BCJ30901.1"/>
    </source>
</evidence>
<dbReference type="Pfam" id="PF01252">
    <property type="entry name" value="Peptidase_A8"/>
    <property type="match status" value="1"/>
</dbReference>
<comment type="subcellular location">
    <subcellularLocation>
        <location evidence="9">Cell membrane</location>
        <topology evidence="9">Multi-pass membrane protein</topology>
    </subcellularLocation>
</comment>
<evidence type="ECO:0000256" key="4">
    <source>
        <dbReference type="ARBA" id="ARBA00022692"/>
    </source>
</evidence>
<evidence type="ECO:0000256" key="10">
    <source>
        <dbReference type="RuleBase" id="RU004181"/>
    </source>
</evidence>
<feature type="compositionally biased region" description="Low complexity" evidence="11">
    <location>
        <begin position="229"/>
        <end position="244"/>
    </location>
</feature>
<dbReference type="PANTHER" id="PTHR33695:SF1">
    <property type="entry name" value="LIPOPROTEIN SIGNAL PEPTIDASE"/>
    <property type="match status" value="1"/>
</dbReference>
<dbReference type="PANTHER" id="PTHR33695">
    <property type="entry name" value="LIPOPROTEIN SIGNAL PEPTIDASE"/>
    <property type="match status" value="1"/>
</dbReference>
<keyword evidence="3 9" id="KW-0645">Protease</keyword>
<dbReference type="PRINTS" id="PR00781">
    <property type="entry name" value="LIPOSIGPTASE"/>
</dbReference>
<feature type="transmembrane region" description="Helical" evidence="9">
    <location>
        <begin position="56"/>
        <end position="80"/>
    </location>
</feature>
<name>A0A810L9B5_9ACTN</name>
<comment type="catalytic activity">
    <reaction evidence="9">
        <text>Release of signal peptides from bacterial membrane prolipoproteins. Hydrolyzes -Xaa-Yaa-Zaa-|-(S,diacylglyceryl)Cys-, in which Xaa is hydrophobic (preferably Leu), and Yaa (Ala or Ser) and Zaa (Gly or Ala) have small, neutral side chains.</text>
        <dbReference type="EC" id="3.4.23.36"/>
    </reaction>
</comment>
<feature type="compositionally biased region" description="Basic and acidic residues" evidence="11">
    <location>
        <begin position="214"/>
        <end position="228"/>
    </location>
</feature>
<sequence>MREPDSRRATRRVPVGDALRGMQAVGGTALSEDSTDRISSGDDHARPSHGSASRRVVGLLAAIAVAALVVDIITKVVVVANLRPGDPVRLLGGAVYLSLTRNQGAAFNIGGTGYTAILAAVAVVVIIVIIRFARRLRSWQWAVALGLVLGGAAGNLTDRLFRAPGPLRGGVVDFISVFSPDGHPWPIFNAADSCLVVGVIIAVLLELTGRRMDGTRAGRGTDDAKAVDDVQTGGTDQATTDQPGNDQATTDKAGTDRAGTEQTGIVPADTKQAGIVPADTEPAGRTDRSS</sequence>
<dbReference type="EC" id="3.4.23.36" evidence="9"/>
<dbReference type="UniPathway" id="UPA00665"/>
<dbReference type="InterPro" id="IPR001872">
    <property type="entry name" value="Peptidase_A8"/>
</dbReference>
<feature type="region of interest" description="Disordered" evidence="11">
    <location>
        <begin position="1"/>
        <end position="49"/>
    </location>
</feature>
<evidence type="ECO:0000256" key="5">
    <source>
        <dbReference type="ARBA" id="ARBA00022750"/>
    </source>
</evidence>
<keyword evidence="7 9" id="KW-1133">Transmembrane helix</keyword>
<evidence type="ECO:0000256" key="1">
    <source>
        <dbReference type="ARBA" id="ARBA00006139"/>
    </source>
</evidence>
<dbReference type="Proteomes" id="UP000680750">
    <property type="component" value="Chromosome"/>
</dbReference>
<keyword evidence="4 9" id="KW-0812">Transmembrane</keyword>
<dbReference type="KEGG" id="aser:Asera_50090"/>
<keyword evidence="13" id="KW-1185">Reference proteome</keyword>
<evidence type="ECO:0000256" key="7">
    <source>
        <dbReference type="ARBA" id="ARBA00022989"/>
    </source>
</evidence>
<feature type="transmembrane region" description="Helical" evidence="9">
    <location>
        <begin position="139"/>
        <end position="157"/>
    </location>
</feature>
<keyword evidence="8 9" id="KW-0472">Membrane</keyword>
<evidence type="ECO:0000256" key="3">
    <source>
        <dbReference type="ARBA" id="ARBA00022670"/>
    </source>
</evidence>